<name>A0A9X0B9F9_9EURO</name>
<dbReference type="SUPFAM" id="SSF81383">
    <property type="entry name" value="F-box domain"/>
    <property type="match status" value="1"/>
</dbReference>
<reference evidence="2" key="1">
    <citation type="submission" date="2022-12" db="EMBL/GenBank/DDBJ databases">
        <authorList>
            <person name="Petersen C."/>
        </authorList>
    </citation>
    <scope>NUCLEOTIDE SEQUENCE</scope>
    <source>
        <strain evidence="2">IBT 29677</strain>
    </source>
</reference>
<dbReference type="GeneID" id="81368362"/>
<dbReference type="InterPro" id="IPR001810">
    <property type="entry name" value="F-box_dom"/>
</dbReference>
<gene>
    <name evidence="2" type="ORF">N7509_004745</name>
</gene>
<dbReference type="RefSeq" id="XP_056488684.1">
    <property type="nucleotide sequence ID" value="XM_056629382.1"/>
</dbReference>
<evidence type="ECO:0000259" key="1">
    <source>
        <dbReference type="Pfam" id="PF00646"/>
    </source>
</evidence>
<organism evidence="2 3">
    <name type="scientific">Penicillium cosmopolitanum</name>
    <dbReference type="NCBI Taxonomy" id="1131564"/>
    <lineage>
        <taxon>Eukaryota</taxon>
        <taxon>Fungi</taxon>
        <taxon>Dikarya</taxon>
        <taxon>Ascomycota</taxon>
        <taxon>Pezizomycotina</taxon>
        <taxon>Eurotiomycetes</taxon>
        <taxon>Eurotiomycetidae</taxon>
        <taxon>Eurotiales</taxon>
        <taxon>Aspergillaceae</taxon>
        <taxon>Penicillium</taxon>
    </lineage>
</organism>
<dbReference type="Proteomes" id="UP001147747">
    <property type="component" value="Unassembled WGS sequence"/>
</dbReference>
<sequence>MNRKIVLDLPVELQLIIISFLDDPSALALSQSCTIYREIIKVEWPKKDENKLLHLAAMQTWEKNRNNLFAYKGCLKLREKKRFWDTGSIRPADAELRDCLNCAAVEERRIKGQLVQMYLFAQNVEMSAETGIIRATQIPS</sequence>
<evidence type="ECO:0000313" key="2">
    <source>
        <dbReference type="EMBL" id="KAJ5396632.1"/>
    </source>
</evidence>
<dbReference type="InterPro" id="IPR036047">
    <property type="entry name" value="F-box-like_dom_sf"/>
</dbReference>
<comment type="caution">
    <text evidence="2">The sequence shown here is derived from an EMBL/GenBank/DDBJ whole genome shotgun (WGS) entry which is preliminary data.</text>
</comment>
<dbReference type="AlphaFoldDB" id="A0A9X0B9F9"/>
<reference evidence="2" key="2">
    <citation type="journal article" date="2023" name="IMA Fungus">
        <title>Comparative genomic study of the Penicillium genus elucidates a diverse pangenome and 15 lateral gene transfer events.</title>
        <authorList>
            <person name="Petersen C."/>
            <person name="Sorensen T."/>
            <person name="Nielsen M.R."/>
            <person name="Sondergaard T.E."/>
            <person name="Sorensen J.L."/>
            <person name="Fitzpatrick D.A."/>
            <person name="Frisvad J.C."/>
            <person name="Nielsen K.L."/>
        </authorList>
    </citation>
    <scope>NUCLEOTIDE SEQUENCE</scope>
    <source>
        <strain evidence="2">IBT 29677</strain>
    </source>
</reference>
<feature type="domain" description="F-box" evidence="1">
    <location>
        <begin position="7"/>
        <end position="43"/>
    </location>
</feature>
<dbReference type="OrthoDB" id="4337115at2759"/>
<dbReference type="Pfam" id="PF00646">
    <property type="entry name" value="F-box"/>
    <property type="match status" value="1"/>
</dbReference>
<evidence type="ECO:0000313" key="3">
    <source>
        <dbReference type="Proteomes" id="UP001147747"/>
    </source>
</evidence>
<dbReference type="EMBL" id="JAPZBU010000006">
    <property type="protein sequence ID" value="KAJ5396632.1"/>
    <property type="molecule type" value="Genomic_DNA"/>
</dbReference>
<protein>
    <recommendedName>
        <fullName evidence="1">F-box domain-containing protein</fullName>
    </recommendedName>
</protein>
<keyword evidence="3" id="KW-1185">Reference proteome</keyword>
<proteinExistence type="predicted"/>
<dbReference type="CDD" id="cd09917">
    <property type="entry name" value="F-box_SF"/>
    <property type="match status" value="1"/>
</dbReference>
<accession>A0A9X0B9F9</accession>